<dbReference type="AlphaFoldDB" id="A0A2S5AC52"/>
<accession>A0A2S5AC52</accession>
<dbReference type="InterPro" id="IPR026444">
    <property type="entry name" value="Secre_tail"/>
</dbReference>
<dbReference type="EMBL" id="PQVG01000004">
    <property type="protein sequence ID" value="POY39683.1"/>
    <property type="molecule type" value="Genomic_DNA"/>
</dbReference>
<evidence type="ECO:0000259" key="3">
    <source>
        <dbReference type="Pfam" id="PF18962"/>
    </source>
</evidence>
<gene>
    <name evidence="4" type="ORF">C3L50_07550</name>
</gene>
<dbReference type="NCBIfam" id="TIGR04183">
    <property type="entry name" value="Por_Secre_tail"/>
    <property type="match status" value="1"/>
</dbReference>
<proteinExistence type="predicted"/>
<name>A0A2S5AC52_9FLAO</name>
<dbReference type="RefSeq" id="WP_103805571.1">
    <property type="nucleotide sequence ID" value="NZ_PQVG01000004.1"/>
</dbReference>
<keyword evidence="1 2" id="KW-0732">Signal</keyword>
<comment type="caution">
    <text evidence="4">The sequence shown here is derived from an EMBL/GenBank/DDBJ whole genome shotgun (WGS) entry which is preliminary data.</text>
</comment>
<feature type="chain" id="PRO_5015571712" description="Secretion system C-terminal sorting domain-containing protein" evidence="2">
    <location>
        <begin position="22"/>
        <end position="159"/>
    </location>
</feature>
<organism evidence="4 5">
    <name type="scientific">Flavobacterium alvei</name>
    <dbReference type="NCBI Taxonomy" id="2080416"/>
    <lineage>
        <taxon>Bacteria</taxon>
        <taxon>Pseudomonadati</taxon>
        <taxon>Bacteroidota</taxon>
        <taxon>Flavobacteriia</taxon>
        <taxon>Flavobacteriales</taxon>
        <taxon>Flavobacteriaceae</taxon>
        <taxon>Flavobacterium</taxon>
    </lineage>
</organism>
<dbReference type="OrthoDB" id="1467680at2"/>
<sequence length="159" mass="17468">MEKLQKITSLLLLLISLNSFAQTGVTITYYSGTTQGFNIATTGKLYFASDNLYVKIDASTTPTTIPVSIIRKITFSNSLSTTTFGENKNSLVLYPNPSSNSIKIKSDAVENLDTKIYSLTGQLVLEGVYQNNQEIDVSRLSSGFYLVQVNGLTIKFSKK</sequence>
<dbReference type="Proteomes" id="UP000237310">
    <property type="component" value="Unassembled WGS sequence"/>
</dbReference>
<reference evidence="4 5" key="1">
    <citation type="submission" date="2018-01" db="EMBL/GenBank/DDBJ databases">
        <authorList>
            <person name="Gaut B.S."/>
            <person name="Morton B.R."/>
            <person name="Clegg M.T."/>
            <person name="Duvall M.R."/>
        </authorList>
    </citation>
    <scope>NUCLEOTIDE SEQUENCE [LARGE SCALE GENOMIC DNA]</scope>
    <source>
        <strain evidence="4 5">HR-AY</strain>
    </source>
</reference>
<feature type="signal peptide" evidence="2">
    <location>
        <begin position="1"/>
        <end position="21"/>
    </location>
</feature>
<evidence type="ECO:0000313" key="4">
    <source>
        <dbReference type="EMBL" id="POY39683.1"/>
    </source>
</evidence>
<evidence type="ECO:0000256" key="1">
    <source>
        <dbReference type="ARBA" id="ARBA00022729"/>
    </source>
</evidence>
<dbReference type="Pfam" id="PF18962">
    <property type="entry name" value="Por_Secre_tail"/>
    <property type="match status" value="1"/>
</dbReference>
<protein>
    <recommendedName>
        <fullName evidence="3">Secretion system C-terminal sorting domain-containing protein</fullName>
    </recommendedName>
</protein>
<evidence type="ECO:0000313" key="5">
    <source>
        <dbReference type="Proteomes" id="UP000237310"/>
    </source>
</evidence>
<feature type="domain" description="Secretion system C-terminal sorting" evidence="3">
    <location>
        <begin position="93"/>
        <end position="159"/>
    </location>
</feature>
<keyword evidence="5" id="KW-1185">Reference proteome</keyword>
<evidence type="ECO:0000256" key="2">
    <source>
        <dbReference type="SAM" id="SignalP"/>
    </source>
</evidence>